<dbReference type="SUPFAM" id="SSF49503">
    <property type="entry name" value="Cupredoxins"/>
    <property type="match status" value="3"/>
</dbReference>
<dbReference type="Gene3D" id="2.60.40.420">
    <property type="entry name" value="Cupredoxins - blue copper proteins"/>
    <property type="match status" value="3"/>
</dbReference>
<keyword evidence="3" id="KW-0732">Signal</keyword>
<sequence length="603" mass="66570">MLSRCSVSAPCIAIVLVALIASAGLACAQVPITDPCAPYPRNPQQREAWIKELIRSFGFADFHEPAVVRPTNESAPYELVVQYSKEKKLAGCEVELRSYNGDFVGSTIRAKPGDTLFIRLTNKLPGDVTHHHPQDPHPADHDGDFSFNITNLHTHGLHTSPSGDSDNVFLEIRPEKYPGDPKATQLYRIHIPDKHPTGTFWYHAHFHGSTGVQVSSGMAGALIIEGGQDANGGLDAVPEIKAAEQKVFVLQQIRFGPDGKLEDFDKAIPDRQWSRNITVNGVFVPTIRIHPGEVQRWRFVHAGVEDNIALALDGHQLHEIAADGLALGRRVDWPAAEPSQEGVRELLLGPGYRSDVLVKAAPLAPGETSKEYFLRDGMLPAALSLQAATAAIRVAQSRAAFNAGDLIADIGNKPQRIIARVLVEGTARDMALPSGEELRDRVPSDLAPIREEELTDAEQSVRFDGMSRRSCSPDGNCPICQTETPDCKLHFTSNERVFMPEHAPRMLKLGQASRWTVSGDGIFPHPFHIHVNPFEVEREEPAQDGKMQRVKLWKDTIILPAGGQPKPIVIRSRYMDYEGEFVMHCHILGHEDMGMMERVKIAK</sequence>
<evidence type="ECO:0000313" key="7">
    <source>
        <dbReference type="EMBL" id="APG15052.1"/>
    </source>
</evidence>
<evidence type="ECO:0000256" key="3">
    <source>
        <dbReference type="SAM" id="SignalP"/>
    </source>
</evidence>
<evidence type="ECO:0008006" key="9">
    <source>
        <dbReference type="Google" id="ProtNLM"/>
    </source>
</evidence>
<evidence type="ECO:0000313" key="8">
    <source>
        <dbReference type="Proteomes" id="UP000181962"/>
    </source>
</evidence>
<dbReference type="CDD" id="cd13853">
    <property type="entry name" value="CuRO_1_Tth-MCO_like"/>
    <property type="match status" value="1"/>
</dbReference>
<feature type="chain" id="PRO_5013289924" description="Copper oxidase" evidence="3">
    <location>
        <begin position="29"/>
        <end position="603"/>
    </location>
</feature>
<evidence type="ECO:0000256" key="2">
    <source>
        <dbReference type="ARBA" id="ARBA00023002"/>
    </source>
</evidence>
<dbReference type="PROSITE" id="PS00080">
    <property type="entry name" value="MULTICOPPER_OXIDASE2"/>
    <property type="match status" value="1"/>
</dbReference>
<dbReference type="InterPro" id="IPR045087">
    <property type="entry name" value="Cu-oxidase_fam"/>
</dbReference>
<name>A0A1L3FPD4_BRAJP</name>
<dbReference type="GO" id="GO:0005507">
    <property type="term" value="F:copper ion binding"/>
    <property type="evidence" value="ECO:0007669"/>
    <property type="project" value="InterPro"/>
</dbReference>
<dbReference type="InterPro" id="IPR011707">
    <property type="entry name" value="Cu-oxidase-like_N"/>
</dbReference>
<dbReference type="PANTHER" id="PTHR11709:SF518">
    <property type="entry name" value="MULTICOPPER OXIDASE"/>
    <property type="match status" value="1"/>
</dbReference>
<accession>A0A1L3FPD4</accession>
<reference evidence="7 8" key="1">
    <citation type="submission" date="2016-11" db="EMBL/GenBank/DDBJ databases">
        <title>Complete Genome Sequence of Bradyrhizobium sp. strain J5, an isolated from soybean nodule in Hokkaido.</title>
        <authorList>
            <person name="Kanehara K."/>
        </authorList>
    </citation>
    <scope>NUCLEOTIDE SEQUENCE [LARGE SCALE GENOMIC DNA]</scope>
    <source>
        <strain evidence="7 8">J5</strain>
    </source>
</reference>
<gene>
    <name evidence="7" type="ORF">BKD09_42750</name>
</gene>
<feature type="domain" description="Plastocyanin-like" evidence="4">
    <location>
        <begin position="274"/>
        <end position="377"/>
    </location>
</feature>
<dbReference type="InterPro" id="IPR001117">
    <property type="entry name" value="Cu-oxidase_2nd"/>
</dbReference>
<dbReference type="InterPro" id="IPR008972">
    <property type="entry name" value="Cupredoxin"/>
</dbReference>
<evidence type="ECO:0000259" key="4">
    <source>
        <dbReference type="Pfam" id="PF00394"/>
    </source>
</evidence>
<dbReference type="Pfam" id="PF07732">
    <property type="entry name" value="Cu-oxidase_3"/>
    <property type="match status" value="1"/>
</dbReference>
<dbReference type="InterPro" id="IPR002355">
    <property type="entry name" value="Cu_oxidase_Cu_BS"/>
</dbReference>
<dbReference type="PROSITE" id="PS51257">
    <property type="entry name" value="PROKAR_LIPOPROTEIN"/>
    <property type="match status" value="1"/>
</dbReference>
<evidence type="ECO:0000256" key="1">
    <source>
        <dbReference type="ARBA" id="ARBA00022723"/>
    </source>
</evidence>
<dbReference type="GO" id="GO:0016491">
    <property type="term" value="F:oxidoreductase activity"/>
    <property type="evidence" value="ECO:0007669"/>
    <property type="project" value="UniProtKB-KW"/>
</dbReference>
<dbReference type="Pfam" id="PF07731">
    <property type="entry name" value="Cu-oxidase_2"/>
    <property type="match status" value="1"/>
</dbReference>
<dbReference type="AlphaFoldDB" id="A0A1L3FPD4"/>
<feature type="domain" description="Plastocyanin-like" evidence="6">
    <location>
        <begin position="150"/>
        <end position="226"/>
    </location>
</feature>
<evidence type="ECO:0000259" key="6">
    <source>
        <dbReference type="Pfam" id="PF07732"/>
    </source>
</evidence>
<dbReference type="Pfam" id="PF00394">
    <property type="entry name" value="Cu-oxidase"/>
    <property type="match status" value="1"/>
</dbReference>
<keyword evidence="2" id="KW-0560">Oxidoreductase</keyword>
<feature type="signal peptide" evidence="3">
    <location>
        <begin position="1"/>
        <end position="28"/>
    </location>
</feature>
<organism evidence="7 8">
    <name type="scientific">Bradyrhizobium japonicum</name>
    <dbReference type="NCBI Taxonomy" id="375"/>
    <lineage>
        <taxon>Bacteria</taxon>
        <taxon>Pseudomonadati</taxon>
        <taxon>Pseudomonadota</taxon>
        <taxon>Alphaproteobacteria</taxon>
        <taxon>Hyphomicrobiales</taxon>
        <taxon>Nitrobacteraceae</taxon>
        <taxon>Bradyrhizobium</taxon>
    </lineage>
</organism>
<keyword evidence="1" id="KW-0479">Metal-binding</keyword>
<dbReference type="PANTHER" id="PTHR11709">
    <property type="entry name" value="MULTI-COPPER OXIDASE"/>
    <property type="match status" value="1"/>
</dbReference>
<dbReference type="InterPro" id="IPR011706">
    <property type="entry name" value="Cu-oxidase_C"/>
</dbReference>
<dbReference type="Proteomes" id="UP000181962">
    <property type="component" value="Chromosome"/>
</dbReference>
<dbReference type="EMBL" id="CP017637">
    <property type="protein sequence ID" value="APG15052.1"/>
    <property type="molecule type" value="Genomic_DNA"/>
</dbReference>
<proteinExistence type="predicted"/>
<evidence type="ECO:0000259" key="5">
    <source>
        <dbReference type="Pfam" id="PF07731"/>
    </source>
</evidence>
<protein>
    <recommendedName>
        <fullName evidence="9">Copper oxidase</fullName>
    </recommendedName>
</protein>
<feature type="domain" description="Plastocyanin-like" evidence="5">
    <location>
        <begin position="492"/>
        <end position="600"/>
    </location>
</feature>